<reference evidence="2" key="1">
    <citation type="submission" date="2020-07" db="EMBL/GenBank/DDBJ databases">
        <authorList>
            <person name="Lin J."/>
        </authorList>
    </citation>
    <scope>NUCLEOTIDE SEQUENCE</scope>
</reference>
<proteinExistence type="predicted"/>
<name>A0A6V7QND4_ANACO</name>
<feature type="compositionally biased region" description="Polar residues" evidence="1">
    <location>
        <begin position="132"/>
        <end position="144"/>
    </location>
</feature>
<feature type="region of interest" description="Disordered" evidence="1">
    <location>
        <begin position="116"/>
        <end position="159"/>
    </location>
</feature>
<accession>A0A6V7QND4</accession>
<gene>
    <name evidence="2" type="ORF">CB5_LOCUS27496</name>
</gene>
<sequence length="159" mass="17100">MGAREISKDLPTSDAAPSLSTPVPTTEREDVSTPFKKGVEGASTVPHSIPEASSFAPEDPLFAILHSLLVSSPNSNEGDDSTTIMMSTDSQQKFGECLRLYSQGLPSLAQNSEQFDRLSAPITDTSREDQLLENQDQPCSSGFSLSKKRKTSKTPPVVL</sequence>
<protein>
    <submittedName>
        <fullName evidence="2">Uncharacterized protein</fullName>
    </submittedName>
</protein>
<evidence type="ECO:0000256" key="1">
    <source>
        <dbReference type="SAM" id="MobiDB-lite"/>
    </source>
</evidence>
<organism evidence="2">
    <name type="scientific">Ananas comosus var. bracteatus</name>
    <name type="common">red pineapple</name>
    <dbReference type="NCBI Taxonomy" id="296719"/>
    <lineage>
        <taxon>Eukaryota</taxon>
        <taxon>Viridiplantae</taxon>
        <taxon>Streptophyta</taxon>
        <taxon>Embryophyta</taxon>
        <taxon>Tracheophyta</taxon>
        <taxon>Spermatophyta</taxon>
        <taxon>Magnoliopsida</taxon>
        <taxon>Liliopsida</taxon>
        <taxon>Poales</taxon>
        <taxon>Bromeliaceae</taxon>
        <taxon>Bromelioideae</taxon>
        <taxon>Ananas</taxon>
    </lineage>
</organism>
<feature type="region of interest" description="Disordered" evidence="1">
    <location>
        <begin position="1"/>
        <end position="53"/>
    </location>
</feature>
<dbReference type="AlphaFoldDB" id="A0A6V7QND4"/>
<dbReference type="EMBL" id="LR862137">
    <property type="protein sequence ID" value="CAD1844285.1"/>
    <property type="molecule type" value="Genomic_DNA"/>
</dbReference>
<evidence type="ECO:0000313" key="2">
    <source>
        <dbReference type="EMBL" id="CAD1844285.1"/>
    </source>
</evidence>